<evidence type="ECO:0000313" key="2">
    <source>
        <dbReference type="EMBL" id="AAF41904.1"/>
    </source>
</evidence>
<feature type="compositionally biased region" description="Basic and acidic residues" evidence="1">
    <location>
        <begin position="1"/>
        <end position="17"/>
    </location>
</feature>
<dbReference type="AlphaFoldDB" id="Q9JYJ9"/>
<sequence>MSQIAEKRGGIGDKREGGVPTAPPRRECGAKSFRLRNICLMRQPCLLRKG</sequence>
<organism evidence="2 3">
    <name type="scientific">Neisseria meningitidis serogroup B (strain ATCC BAA-335 / MC58)</name>
    <dbReference type="NCBI Taxonomy" id="122586"/>
    <lineage>
        <taxon>Bacteria</taxon>
        <taxon>Pseudomonadati</taxon>
        <taxon>Pseudomonadota</taxon>
        <taxon>Betaproteobacteria</taxon>
        <taxon>Neisseriales</taxon>
        <taxon>Neisseriaceae</taxon>
        <taxon>Neisseria</taxon>
    </lineage>
</organism>
<dbReference type="PIR" id="B81070">
    <property type="entry name" value="B81070"/>
</dbReference>
<dbReference type="InParanoid" id="Q9JYJ9"/>
<dbReference type="KEGG" id="nme:NMB1549"/>
<accession>Q9JYJ9</accession>
<reference evidence="2 3" key="1">
    <citation type="journal article" date="2000" name="Science">
        <title>Complete genome sequence of Neisseria meningitidis serogroup B strain MC58.</title>
        <authorList>
            <person name="Tettelin H."/>
            <person name="Saunders N.J."/>
            <person name="Heidelberg J."/>
            <person name="Jeffries A.C."/>
            <person name="Nelson K.E."/>
            <person name="Eisen J.A."/>
            <person name="Ketchum K.A."/>
            <person name="Hood D.W."/>
            <person name="Peden J.F."/>
            <person name="Dodson R.J."/>
            <person name="Nelson W.C."/>
            <person name="Gwinn M.L."/>
            <person name="DeBoy R."/>
            <person name="Peterson J.D."/>
            <person name="Hickey E.K."/>
            <person name="Haft D.H."/>
            <person name="Salzberg S.L."/>
            <person name="White O."/>
            <person name="Fleischmann R.D."/>
            <person name="Dougherty B.A."/>
            <person name="Mason T."/>
            <person name="Ciecko A."/>
            <person name="Parksey D.S."/>
            <person name="Blair E."/>
            <person name="Cittone H."/>
            <person name="Clark E.B."/>
            <person name="Cotton M.D."/>
            <person name="Utterback T.R."/>
            <person name="Khouri H."/>
            <person name="Qin H."/>
            <person name="Vamathevan J."/>
            <person name="Gill J."/>
            <person name="Scarlato V."/>
            <person name="Masignani V."/>
            <person name="Pizza M."/>
            <person name="Grandi G."/>
            <person name="Sun L."/>
            <person name="Smith H.O."/>
            <person name="Fraser C.M."/>
            <person name="Moxon E.R."/>
            <person name="Rappuoli R."/>
            <person name="Venter J.C."/>
        </authorList>
    </citation>
    <scope>NUCLEOTIDE SEQUENCE [LARGE SCALE GENOMIC DNA]</scope>
    <source>
        <strain evidence="3">ATCC BAA-335 / MC58</strain>
    </source>
</reference>
<evidence type="ECO:0000313" key="3">
    <source>
        <dbReference type="Proteomes" id="UP000000425"/>
    </source>
</evidence>
<protein>
    <submittedName>
        <fullName evidence="2">Uncharacterized protein</fullName>
    </submittedName>
</protein>
<gene>
    <name evidence="2" type="ordered locus">NMB1549</name>
</gene>
<keyword evidence="3" id="KW-1185">Reference proteome</keyword>
<dbReference type="Proteomes" id="UP000000425">
    <property type="component" value="Chromosome"/>
</dbReference>
<dbReference type="STRING" id="122586.NMB1549"/>
<feature type="region of interest" description="Disordered" evidence="1">
    <location>
        <begin position="1"/>
        <end position="26"/>
    </location>
</feature>
<proteinExistence type="predicted"/>
<name>Q9JYJ9_NEIMB</name>
<dbReference type="PaxDb" id="122586-NMB1549"/>
<dbReference type="EMBL" id="AE002098">
    <property type="protein sequence ID" value="AAF41904.1"/>
    <property type="molecule type" value="Genomic_DNA"/>
</dbReference>
<dbReference type="HOGENOM" id="CLU_3120249_0_0_4"/>
<evidence type="ECO:0000256" key="1">
    <source>
        <dbReference type="SAM" id="MobiDB-lite"/>
    </source>
</evidence>